<comment type="caution">
    <text evidence="4">The sequence shown here is derived from an EMBL/GenBank/DDBJ whole genome shotgun (WGS) entry which is preliminary data.</text>
</comment>
<proteinExistence type="predicted"/>
<keyword evidence="5" id="KW-1185">Reference proteome</keyword>
<accession>A0ABS9YRP0</accession>
<sequence length="383" mass="40090">MRTRTVTAVVAAATASVVGVSSAAPQARAAVVTPGSATNWDATGIDKFYGLDWNTMPGPTVAGPGVYGPTAVATFHLLQDYIQVAAIDQALKTNPVPNGVVSSGRGAGNASALISQYAMNGDPTLQNTNWLLDNNIDRPNGGYASRYPAWSIVNVNPLPTPTDTGAPIIDVGYEYAWNSDVPAYALNLVALLNSITEYAYRYRKQDVTTLPAPLLSPDGKTVNFDAPPGHYIVETDSTYTFEPLSPGNTTIYVTYKSKDLAMLRPLRDVGGAVGNLVADAVEPVLTVIVNAGYPDNNPVSPPEVYTPFSLLPPPKVVGTALHQIPGAVQQGVENVKRDLGIGGDRSTRPSSAAKAATASTAGRVRAESQAAKGSSGTGHTRRD</sequence>
<protein>
    <submittedName>
        <fullName evidence="4">PE-PPE domain-containing protein</fullName>
    </submittedName>
</protein>
<evidence type="ECO:0000256" key="2">
    <source>
        <dbReference type="SAM" id="SignalP"/>
    </source>
</evidence>
<dbReference type="Pfam" id="PF08237">
    <property type="entry name" value="PE-PPE"/>
    <property type="match status" value="1"/>
</dbReference>
<feature type="compositionally biased region" description="Low complexity" evidence="1">
    <location>
        <begin position="348"/>
        <end position="363"/>
    </location>
</feature>
<evidence type="ECO:0000256" key="1">
    <source>
        <dbReference type="SAM" id="MobiDB-lite"/>
    </source>
</evidence>
<feature type="chain" id="PRO_5045838177" evidence="2">
    <location>
        <begin position="24"/>
        <end position="383"/>
    </location>
</feature>
<name>A0ABS9YRP0_9MYCO</name>
<dbReference type="EMBL" id="JAIVFL010000001">
    <property type="protein sequence ID" value="MCI4673488.1"/>
    <property type="molecule type" value="Genomic_DNA"/>
</dbReference>
<dbReference type="Proteomes" id="UP001139068">
    <property type="component" value="Unassembled WGS sequence"/>
</dbReference>
<evidence type="ECO:0000313" key="4">
    <source>
        <dbReference type="EMBL" id="MCI4673488.1"/>
    </source>
</evidence>
<organism evidence="4 5">
    <name type="scientific">Candidatus Mycolicibacterium alkanivorans</name>
    <dbReference type="NCBI Taxonomy" id="2954114"/>
    <lineage>
        <taxon>Bacteria</taxon>
        <taxon>Bacillati</taxon>
        <taxon>Actinomycetota</taxon>
        <taxon>Actinomycetes</taxon>
        <taxon>Mycobacteriales</taxon>
        <taxon>Mycobacteriaceae</taxon>
        <taxon>Mycolicibacterium</taxon>
    </lineage>
</organism>
<reference evidence="4" key="1">
    <citation type="journal article" date="2022" name="ISME J.">
        <title>Identification of active gaseous-alkane degraders at natural gas seeps.</title>
        <authorList>
            <person name="Farhan Ul Haque M."/>
            <person name="Hernandez M."/>
            <person name="Crombie A.T."/>
            <person name="Murrell J.C."/>
        </authorList>
    </citation>
    <scope>NUCLEOTIDE SEQUENCE</scope>
    <source>
        <strain evidence="4">ANDR5</strain>
    </source>
</reference>
<feature type="signal peptide" evidence="2">
    <location>
        <begin position="1"/>
        <end position="23"/>
    </location>
</feature>
<keyword evidence="2" id="KW-0732">Signal</keyword>
<evidence type="ECO:0000259" key="3">
    <source>
        <dbReference type="Pfam" id="PF08237"/>
    </source>
</evidence>
<dbReference type="InterPro" id="IPR013228">
    <property type="entry name" value="PE-PPE_C"/>
</dbReference>
<dbReference type="RefSeq" id="WP_243070020.1">
    <property type="nucleotide sequence ID" value="NZ_JAIVFL010000001.1"/>
</dbReference>
<feature type="compositionally biased region" description="Polar residues" evidence="1">
    <location>
        <begin position="371"/>
        <end position="383"/>
    </location>
</feature>
<evidence type="ECO:0000313" key="5">
    <source>
        <dbReference type="Proteomes" id="UP001139068"/>
    </source>
</evidence>
<gene>
    <name evidence="4" type="ORF">K9U37_00395</name>
</gene>
<feature type="domain" description="PE-PPE" evidence="3">
    <location>
        <begin position="114"/>
        <end position="293"/>
    </location>
</feature>
<feature type="region of interest" description="Disordered" evidence="1">
    <location>
        <begin position="338"/>
        <end position="383"/>
    </location>
</feature>